<dbReference type="PROSITE" id="PS50261">
    <property type="entry name" value="G_PROTEIN_RECEP_F2_4"/>
    <property type="match status" value="1"/>
</dbReference>
<dbReference type="InterPro" id="IPR057244">
    <property type="entry name" value="GAIN_B"/>
</dbReference>
<evidence type="ECO:0000259" key="17">
    <source>
        <dbReference type="PROSITE" id="PS50261"/>
    </source>
</evidence>
<evidence type="ECO:0000256" key="7">
    <source>
        <dbReference type="ARBA" id="ARBA00022989"/>
    </source>
</evidence>
<dbReference type="Gene3D" id="2.60.220.50">
    <property type="match status" value="1"/>
</dbReference>
<comment type="caution">
    <text evidence="11">Lacks conserved residue(s) required for the propagation of feature annotation.</text>
</comment>
<dbReference type="PROSITE" id="PS50026">
    <property type="entry name" value="EGF_3"/>
    <property type="match status" value="1"/>
</dbReference>
<keyword evidence="3 11" id="KW-0245">EGF-like domain</keyword>
<dbReference type="Gene3D" id="3.10.100.10">
    <property type="entry name" value="Mannose-Binding Protein A, subunit A"/>
    <property type="match status" value="1"/>
</dbReference>
<keyword evidence="6" id="KW-0677">Repeat</keyword>
<comment type="subcellular location">
    <subcellularLocation>
        <location evidence="1">Cell membrane</location>
        <topology evidence="1">Multi-pass membrane protein</topology>
    </subcellularLocation>
</comment>
<evidence type="ECO:0000256" key="4">
    <source>
        <dbReference type="ARBA" id="ARBA00022692"/>
    </source>
</evidence>
<dbReference type="Gene3D" id="1.25.40.610">
    <property type="match status" value="1"/>
</dbReference>
<feature type="domain" description="GAIN-B" evidence="16">
    <location>
        <begin position="1571"/>
        <end position="1722"/>
    </location>
</feature>
<protein>
    <recommendedName>
        <fullName evidence="20">G-protein coupled receptor</fullName>
    </recommendedName>
</protein>
<feature type="domain" description="G-protein coupled receptors family 2 profile 2" evidence="17">
    <location>
        <begin position="1731"/>
        <end position="1978"/>
    </location>
</feature>
<keyword evidence="7 13" id="KW-1133">Transmembrane helix</keyword>
<dbReference type="InterPro" id="IPR016186">
    <property type="entry name" value="C-type_lectin-like/link_sf"/>
</dbReference>
<evidence type="ECO:0000313" key="19">
    <source>
        <dbReference type="Proteomes" id="UP000230750"/>
    </source>
</evidence>
<keyword evidence="9 11" id="KW-1015">Disulfide bond</keyword>
<evidence type="ECO:0000256" key="6">
    <source>
        <dbReference type="ARBA" id="ARBA00022737"/>
    </source>
</evidence>
<dbReference type="PANTHER" id="PTHR12011:SF347">
    <property type="entry name" value="FI21270P1-RELATED"/>
    <property type="match status" value="1"/>
</dbReference>
<dbReference type="SMART" id="SM00303">
    <property type="entry name" value="GPS"/>
    <property type="match status" value="1"/>
</dbReference>
<keyword evidence="5" id="KW-0732">Signal</keyword>
<dbReference type="SUPFAM" id="SSF56436">
    <property type="entry name" value="C-type lectin-like"/>
    <property type="match status" value="1"/>
</dbReference>
<feature type="transmembrane region" description="Helical" evidence="13">
    <location>
        <begin position="1884"/>
        <end position="1906"/>
    </location>
</feature>
<dbReference type="InterPro" id="IPR000832">
    <property type="entry name" value="GPCR_2_secretin-like"/>
</dbReference>
<evidence type="ECO:0000256" key="3">
    <source>
        <dbReference type="ARBA" id="ARBA00022536"/>
    </source>
</evidence>
<dbReference type="Gene3D" id="1.20.1070.10">
    <property type="entry name" value="Rhodopsin 7-helix transmembrane proteins"/>
    <property type="match status" value="1"/>
</dbReference>
<keyword evidence="2" id="KW-1003">Cell membrane</keyword>
<evidence type="ECO:0000256" key="5">
    <source>
        <dbReference type="ARBA" id="ARBA00022729"/>
    </source>
</evidence>
<dbReference type="InterPro" id="IPR001304">
    <property type="entry name" value="C-type_lectin-like"/>
</dbReference>
<gene>
    <name evidence="18" type="ORF">BSL78_04996</name>
</gene>
<dbReference type="InterPro" id="IPR032471">
    <property type="entry name" value="AGRL2-4_GAIN_subdom_A"/>
</dbReference>
<dbReference type="InterPro" id="IPR046338">
    <property type="entry name" value="GAIN_dom_sf"/>
</dbReference>
<dbReference type="Gene3D" id="2.60.120.200">
    <property type="match status" value="2"/>
</dbReference>
<evidence type="ECO:0000259" key="15">
    <source>
        <dbReference type="PROSITE" id="PS50041"/>
    </source>
</evidence>
<evidence type="ECO:0000256" key="1">
    <source>
        <dbReference type="ARBA" id="ARBA00004651"/>
    </source>
</evidence>
<dbReference type="EMBL" id="MRZV01000123">
    <property type="protein sequence ID" value="PIK58082.1"/>
    <property type="molecule type" value="Genomic_DNA"/>
</dbReference>
<dbReference type="FunFam" id="2.10.25.10:FF:000012">
    <property type="entry name" value="Delta-like protein"/>
    <property type="match status" value="1"/>
</dbReference>
<dbReference type="PROSITE" id="PS50041">
    <property type="entry name" value="C_TYPE_LECTIN_2"/>
    <property type="match status" value="1"/>
</dbReference>
<keyword evidence="19" id="KW-1185">Reference proteome</keyword>
<dbReference type="SUPFAM" id="SSF49899">
    <property type="entry name" value="Concanavalin A-like lectins/glucanases"/>
    <property type="match status" value="2"/>
</dbReference>
<sequence length="2017" mass="223408">MITTTDPTTTEAVTTMITTTDPTTTEAVTTMLTTTDPTTTEAVTTMITTTDPTTTEAVTTMLTTTDPTTTEAVTTMLTMTDPATTEMWTTKQMTTDPTTKMTTTEAATTKVTTKGPSTTEMLTTKMTTIGQTSTEAVTSGGTTDVTTTEQMTTNISTKPDTTSKMTTTNQTSTTGPQTTDTPSTSQADTSPGLTTATPLITDGISCATFPEVITFKSSCYVVANTKRNVTMARRYCHVTYNGYLVTIESSQEQEFLAAHVAGFNDYWIGLSYRSGNRTFHVSGSTGTYLNQLAAQPPYSLNASNICFAMDRINNFLWSPFVCNDTKYFICEIDNLDYVRVTTDMTTTEDVTTTIGVTTIATTDETTVEPTTTVVATTTEEMTTDMTTTEATTTAGFSGCEAEPCLNGATCQELQSDFVCKCEIGFGGVLCEEDLTPDFDPTLSQVIQIEDLLPDGQLLINPYYALGLYHIPLLVTTDDLSEDLHQYENIIHLLNMNVREVKGRRGLGSYPVWTGRSSQLRFLWDTNPINGLSCFDDCSEGFAVSVWLRILATKSEESDPEHIFEIDSPNFVAYAVIAEGSDILLHVSLSSGYKIQRRLLGPDLPEGWFNLGLTWHPDVELESYINGRPADALEYDALINSFSTDTPSVSVCDFTVWDRYVHQFEVHSFLGMDADQFRMMTTADYYWSLDAYVRRDHYVLTNSTDVVAMTTPIETADRDSRKWCQTEMAKDTLWRLVIKTISGYNWRPQTRNFTVSSVAALSRRRGVALYQFGDKLRAVLVDGGREWITEISMENAVPSILPELQCLGDIDQCVDGFSLSLWLYVEEEVKFWWSKGILQIISGREGFSVQLTQQGLFVSLSLNSIRRDYMVSVLNVPVKEWFNLVVTWSQYEDLAVYINGKVMTFDSIAEVTSQDLGSDIFFIQSNQFNVVVKIHSIAAWDKYVYPKKIWQLVGVSVKITSKRVAHLVGLGADVAGEVGFTISQSRQTITAMVSNGTRTWQGTVPAVNITYDEWMYLALLWLPQDGMLLVLDGQVVSSESKPIDDVRESETVGTLVLGGRSRTKRLEATFDEFMLLTPTGSDKLPSAEYYTGSGGLVEGYSSADSYFDVTDPEGSVEAVDTVLTQDRFQNEEGAADTAKNEVKDFGYVTVGDFPFHCLSDPAMCHPAGLTISLWIKMGSTDHFENPATNSEGVGYILSSGAQTSTSHGYSAHFNNSPISTTVVNGTNIWSTSFKYTFGSNWTNYALGWNQRDGLNVFIGGEVKGSNVSGVVLPVVRPSDEFTQLQLGKRNDAEDGYLGAAFDDVAIWIYTFSPDDPELSKTLKGEETKEEEIEVTEDHEELLKVAPLTWKADCQVIHEADCARNVNELLEIVQEQEELTLNATKSIYDRLLNLTSGKTLPDSSDIKASIHVMDEMSKAGLPSGLAGNEAMNIYESFAESVSNLLEDDLYPLWQNISENEYSVAALMENLETLGIQVATRLPVNKEYTGCSTVFKKARLVTCMDRFPIDTFGLTDTILPPIIDLGSNDTNTNNSELLRIDDTIRLPANLFRYTNGGDAATFVFSHFDNLQDVLTSNMSDHDLRSTVPVFHQTEMSSPEIEEIPMTLVPLSPALLTMFAAFLLQVSSAIHRSSGGQQSDHITGYRSTTEERSINPVIITLRTHQQYDNETVDTVCAFWNFTANMGARGWWDTGGCELISSNDTHITCSCNHLTHFAVVSSSIIPIVPNPHHATIAVMGLGLFCVNLFFLGHLVFTLIRHRRLHTLRNTIHLQECLSVFALGLSLVVATMGRNSEGLCQLSAIALQYAALSVLIWIVIEALQLSEDSYRGLHVTDKKHFSRCDDRLKIYYSTGWGLPVLVVATTVAGGTNPHLEIGSGICFLSPLHGAMWAFYAPFIIGILSCVLLLLVVARYYDIHIKRQDRVHSFRSSLRATCILTAYYFVAWIIGYKGLYGEAIWIQYIFVFLLTSLGLVLYLVHGIGNTEIRALLFCEDPDVALTEVQEIYIIPEEEMELPPRPICK</sequence>
<feature type="transmembrane region" description="Helical" evidence="13">
    <location>
        <begin position="1799"/>
        <end position="1817"/>
    </location>
</feature>
<dbReference type="CDD" id="cd00054">
    <property type="entry name" value="EGF_CA"/>
    <property type="match status" value="1"/>
</dbReference>
<feature type="domain" description="C-type lectin" evidence="15">
    <location>
        <begin position="215"/>
        <end position="331"/>
    </location>
</feature>
<name>A0A2G8LCW3_STIJA</name>
<keyword evidence="8 13" id="KW-0472">Membrane</keyword>
<dbReference type="GO" id="GO:0004930">
    <property type="term" value="F:G protein-coupled receptor activity"/>
    <property type="evidence" value="ECO:0007669"/>
    <property type="project" value="InterPro"/>
</dbReference>
<dbReference type="SMART" id="SM00181">
    <property type="entry name" value="EGF"/>
    <property type="match status" value="1"/>
</dbReference>
<dbReference type="Proteomes" id="UP000230750">
    <property type="component" value="Unassembled WGS sequence"/>
</dbReference>
<evidence type="ECO:0000256" key="8">
    <source>
        <dbReference type="ARBA" id="ARBA00023136"/>
    </source>
</evidence>
<dbReference type="Gene3D" id="2.10.25.10">
    <property type="entry name" value="Laminin"/>
    <property type="match status" value="1"/>
</dbReference>
<organism evidence="18 19">
    <name type="scientific">Stichopus japonicus</name>
    <name type="common">Sea cucumber</name>
    <dbReference type="NCBI Taxonomy" id="307972"/>
    <lineage>
        <taxon>Eukaryota</taxon>
        <taxon>Metazoa</taxon>
        <taxon>Echinodermata</taxon>
        <taxon>Eleutherozoa</taxon>
        <taxon>Echinozoa</taxon>
        <taxon>Holothuroidea</taxon>
        <taxon>Aspidochirotacea</taxon>
        <taxon>Aspidochirotida</taxon>
        <taxon>Stichopodidae</taxon>
        <taxon>Apostichopus</taxon>
    </lineage>
</organism>
<dbReference type="SUPFAM" id="SSF57196">
    <property type="entry name" value="EGF/Laminin"/>
    <property type="match status" value="1"/>
</dbReference>
<dbReference type="GO" id="GO:0005886">
    <property type="term" value="C:plasma membrane"/>
    <property type="evidence" value="ECO:0007669"/>
    <property type="project" value="UniProtKB-SubCell"/>
</dbReference>
<feature type="transmembrane region" description="Helical" evidence="13">
    <location>
        <begin position="1844"/>
        <end position="1864"/>
    </location>
</feature>
<evidence type="ECO:0000256" key="10">
    <source>
        <dbReference type="ARBA" id="ARBA00023180"/>
    </source>
</evidence>
<dbReference type="InterPro" id="IPR017981">
    <property type="entry name" value="GPCR_2-like_7TM"/>
</dbReference>
<dbReference type="PROSITE" id="PS01186">
    <property type="entry name" value="EGF_2"/>
    <property type="match status" value="1"/>
</dbReference>
<dbReference type="GO" id="GO:0007166">
    <property type="term" value="P:cell surface receptor signaling pathway"/>
    <property type="evidence" value="ECO:0007669"/>
    <property type="project" value="InterPro"/>
</dbReference>
<evidence type="ECO:0000256" key="11">
    <source>
        <dbReference type="PROSITE-ProRule" id="PRU00076"/>
    </source>
</evidence>
<evidence type="ECO:0008006" key="20">
    <source>
        <dbReference type="Google" id="ProtNLM"/>
    </source>
</evidence>
<feature type="domain" description="EGF-like" evidence="14">
    <location>
        <begin position="395"/>
        <end position="431"/>
    </location>
</feature>
<dbReference type="PANTHER" id="PTHR12011">
    <property type="entry name" value="ADHESION G-PROTEIN COUPLED RECEPTOR"/>
    <property type="match status" value="1"/>
</dbReference>
<evidence type="ECO:0000259" key="14">
    <source>
        <dbReference type="PROSITE" id="PS50026"/>
    </source>
</evidence>
<dbReference type="Pfam" id="PF01825">
    <property type="entry name" value="GPS"/>
    <property type="match status" value="1"/>
</dbReference>
<evidence type="ECO:0000259" key="16">
    <source>
        <dbReference type="PROSITE" id="PS50221"/>
    </source>
</evidence>
<feature type="transmembrane region" description="Helical" evidence="13">
    <location>
        <begin position="1766"/>
        <end position="1787"/>
    </location>
</feature>
<dbReference type="InterPro" id="IPR000742">
    <property type="entry name" value="EGF"/>
</dbReference>
<reference evidence="18 19" key="1">
    <citation type="journal article" date="2017" name="PLoS Biol.">
        <title>The sea cucumber genome provides insights into morphological evolution and visceral regeneration.</title>
        <authorList>
            <person name="Zhang X."/>
            <person name="Sun L."/>
            <person name="Yuan J."/>
            <person name="Sun Y."/>
            <person name="Gao Y."/>
            <person name="Zhang L."/>
            <person name="Li S."/>
            <person name="Dai H."/>
            <person name="Hamel J.F."/>
            <person name="Liu C."/>
            <person name="Yu Y."/>
            <person name="Liu S."/>
            <person name="Lin W."/>
            <person name="Guo K."/>
            <person name="Jin S."/>
            <person name="Xu P."/>
            <person name="Storey K.B."/>
            <person name="Huan P."/>
            <person name="Zhang T."/>
            <person name="Zhou Y."/>
            <person name="Zhang J."/>
            <person name="Lin C."/>
            <person name="Li X."/>
            <person name="Xing L."/>
            <person name="Huo D."/>
            <person name="Sun M."/>
            <person name="Wang L."/>
            <person name="Mercier A."/>
            <person name="Li F."/>
            <person name="Yang H."/>
            <person name="Xiang J."/>
        </authorList>
    </citation>
    <scope>NUCLEOTIDE SEQUENCE [LARGE SCALE GENOMIC DNA]</scope>
    <source>
        <strain evidence="18">Shaxun</strain>
        <tissue evidence="18">Muscle</tissue>
    </source>
</reference>
<comment type="caution">
    <text evidence="18">The sequence shown here is derived from an EMBL/GenBank/DDBJ whole genome shotgun (WGS) entry which is preliminary data.</text>
</comment>
<dbReference type="PROSITE" id="PS50221">
    <property type="entry name" value="GAIN_B"/>
    <property type="match status" value="1"/>
</dbReference>
<keyword evidence="10" id="KW-0325">Glycoprotein</keyword>
<dbReference type="Pfam" id="PF00002">
    <property type="entry name" value="7tm_2"/>
    <property type="match status" value="1"/>
</dbReference>
<dbReference type="PROSITE" id="PS00022">
    <property type="entry name" value="EGF_1"/>
    <property type="match status" value="1"/>
</dbReference>
<dbReference type="Pfam" id="PF00008">
    <property type="entry name" value="EGF"/>
    <property type="match status" value="1"/>
</dbReference>
<dbReference type="Pfam" id="PF16489">
    <property type="entry name" value="GAIN"/>
    <property type="match status" value="1"/>
</dbReference>
<dbReference type="InterPro" id="IPR016187">
    <property type="entry name" value="CTDL_fold"/>
</dbReference>
<dbReference type="OrthoDB" id="10034530at2759"/>
<evidence type="ECO:0000256" key="9">
    <source>
        <dbReference type="ARBA" id="ARBA00023157"/>
    </source>
</evidence>
<keyword evidence="4 13" id="KW-0812">Transmembrane</keyword>
<feature type="transmembrane region" description="Helical" evidence="13">
    <location>
        <begin position="1927"/>
        <end position="1948"/>
    </location>
</feature>
<evidence type="ECO:0000256" key="12">
    <source>
        <dbReference type="SAM" id="MobiDB-lite"/>
    </source>
</evidence>
<evidence type="ECO:0000256" key="13">
    <source>
        <dbReference type="SAM" id="Phobius"/>
    </source>
</evidence>
<dbReference type="SMART" id="SM00034">
    <property type="entry name" value="CLECT"/>
    <property type="match status" value="1"/>
</dbReference>
<dbReference type="Pfam" id="PF00059">
    <property type="entry name" value="Lectin_C"/>
    <property type="match status" value="1"/>
</dbReference>
<feature type="region of interest" description="Disordered" evidence="12">
    <location>
        <begin position="153"/>
        <end position="194"/>
    </location>
</feature>
<feature type="transmembrane region" description="Helical" evidence="13">
    <location>
        <begin position="1954"/>
        <end position="1973"/>
    </location>
</feature>
<dbReference type="CDD" id="cd00037">
    <property type="entry name" value="CLECT"/>
    <property type="match status" value="1"/>
</dbReference>
<feature type="compositionally biased region" description="Low complexity" evidence="12">
    <location>
        <begin position="153"/>
        <end position="191"/>
    </location>
</feature>
<feature type="disulfide bond" evidence="11">
    <location>
        <begin position="421"/>
        <end position="430"/>
    </location>
</feature>
<proteinExistence type="predicted"/>
<dbReference type="InterPro" id="IPR013320">
    <property type="entry name" value="ConA-like_dom_sf"/>
</dbReference>
<accession>A0A2G8LCW3</accession>
<evidence type="ECO:0000313" key="18">
    <source>
        <dbReference type="EMBL" id="PIK58082.1"/>
    </source>
</evidence>
<dbReference type="InterPro" id="IPR000203">
    <property type="entry name" value="GPS"/>
</dbReference>
<evidence type="ECO:0000256" key="2">
    <source>
        <dbReference type="ARBA" id="ARBA00022475"/>
    </source>
</evidence>
<feature type="region of interest" description="Disordered" evidence="12">
    <location>
        <begin position="95"/>
        <end position="116"/>
    </location>
</feature>
<feature type="transmembrane region" description="Helical" evidence="13">
    <location>
        <begin position="1731"/>
        <end position="1754"/>
    </location>
</feature>